<dbReference type="PROSITE" id="PS50943">
    <property type="entry name" value="HTH_CROC1"/>
    <property type="match status" value="1"/>
</dbReference>
<dbReference type="GO" id="GO:0003677">
    <property type="term" value="F:DNA binding"/>
    <property type="evidence" value="ECO:0007669"/>
    <property type="project" value="InterPro"/>
</dbReference>
<gene>
    <name evidence="2" type="ORF">S3E15_00335</name>
</gene>
<name>A0AAP8BHD6_BACMY</name>
<dbReference type="CDD" id="cd00093">
    <property type="entry name" value="HTH_XRE"/>
    <property type="match status" value="1"/>
</dbReference>
<dbReference type="InterPro" id="IPR010982">
    <property type="entry name" value="Lambda_DNA-bd_dom_sf"/>
</dbReference>
<feature type="domain" description="HTH cro/C1-type" evidence="1">
    <location>
        <begin position="7"/>
        <end position="60"/>
    </location>
</feature>
<dbReference type="Pfam" id="PF01381">
    <property type="entry name" value="HTH_3"/>
    <property type="match status" value="1"/>
</dbReference>
<dbReference type="AlphaFoldDB" id="A0AAP8BHD6"/>
<dbReference type="Gene3D" id="1.10.260.40">
    <property type="entry name" value="lambda repressor-like DNA-binding domains"/>
    <property type="match status" value="1"/>
</dbReference>
<accession>A0AAP8BHD6</accession>
<evidence type="ECO:0000313" key="3">
    <source>
        <dbReference type="Proteomes" id="UP000194131"/>
    </source>
</evidence>
<proteinExistence type="predicted"/>
<dbReference type="SMART" id="SM00530">
    <property type="entry name" value="HTH_XRE"/>
    <property type="match status" value="1"/>
</dbReference>
<reference evidence="2 3" key="1">
    <citation type="submission" date="2016-12" db="EMBL/GenBank/DDBJ databases">
        <title>Genome Sequences of Twelve Sporeforming Bacillus Species Isolated from Foods.</title>
        <authorList>
            <person name="De Jong A."/>
            <person name="Holsappel S."/>
            <person name="Kuipers O.P."/>
        </authorList>
    </citation>
    <scope>NUCLEOTIDE SEQUENCE [LARGE SCALE GENOMIC DNA]</scope>
    <source>
        <strain evidence="2 3">S3E15</strain>
    </source>
</reference>
<sequence>MITSNILALILKLSALKQYDFAEQVGISQAALSRYISGEREIPHEVAARIMAKIGDHNLFLLQTYDSGLKTAGADIKNRMRGRD</sequence>
<organism evidence="2 3">
    <name type="scientific">Bacillus mycoides</name>
    <dbReference type="NCBI Taxonomy" id="1405"/>
    <lineage>
        <taxon>Bacteria</taxon>
        <taxon>Bacillati</taxon>
        <taxon>Bacillota</taxon>
        <taxon>Bacilli</taxon>
        <taxon>Bacillales</taxon>
        <taxon>Bacillaceae</taxon>
        <taxon>Bacillus</taxon>
        <taxon>Bacillus cereus group</taxon>
    </lineage>
</organism>
<comment type="caution">
    <text evidence="2">The sequence shown here is derived from an EMBL/GenBank/DDBJ whole genome shotgun (WGS) entry which is preliminary data.</text>
</comment>
<evidence type="ECO:0000313" key="2">
    <source>
        <dbReference type="EMBL" id="OSX96704.1"/>
    </source>
</evidence>
<evidence type="ECO:0000259" key="1">
    <source>
        <dbReference type="PROSITE" id="PS50943"/>
    </source>
</evidence>
<dbReference type="SUPFAM" id="SSF47413">
    <property type="entry name" value="lambda repressor-like DNA-binding domains"/>
    <property type="match status" value="1"/>
</dbReference>
<dbReference type="EMBL" id="MRWU01000001">
    <property type="protein sequence ID" value="OSX96704.1"/>
    <property type="molecule type" value="Genomic_DNA"/>
</dbReference>
<dbReference type="Proteomes" id="UP000194131">
    <property type="component" value="Unassembled WGS sequence"/>
</dbReference>
<protein>
    <recommendedName>
        <fullName evidence="1">HTH cro/C1-type domain-containing protein</fullName>
    </recommendedName>
</protein>
<dbReference type="RefSeq" id="WP_002189956.1">
    <property type="nucleotide sequence ID" value="NZ_CP036102.1"/>
</dbReference>
<dbReference type="InterPro" id="IPR001387">
    <property type="entry name" value="Cro/C1-type_HTH"/>
</dbReference>